<dbReference type="EMBL" id="CAADFP010000687">
    <property type="protein sequence ID" value="VFK36745.1"/>
    <property type="molecule type" value="Genomic_DNA"/>
</dbReference>
<dbReference type="Gene3D" id="6.10.10.120">
    <property type="entry name" value="Antitoxin ParD1-like"/>
    <property type="match status" value="1"/>
</dbReference>
<evidence type="ECO:0008006" key="3">
    <source>
        <dbReference type="Google" id="ProtNLM"/>
    </source>
</evidence>
<name>A0A450Y5D6_9GAMM</name>
<gene>
    <name evidence="1" type="ORF">BECKLPF1236A_GA0070988_100052</name>
    <name evidence="2" type="ORF">BECKLPF1236C_GA0070990_106871</name>
</gene>
<organism evidence="2">
    <name type="scientific">Candidatus Kentrum sp. LPFa</name>
    <dbReference type="NCBI Taxonomy" id="2126335"/>
    <lineage>
        <taxon>Bacteria</taxon>
        <taxon>Pseudomonadati</taxon>
        <taxon>Pseudomonadota</taxon>
        <taxon>Gammaproteobacteria</taxon>
        <taxon>Candidatus Kentrum</taxon>
    </lineage>
</organism>
<protein>
    <recommendedName>
        <fullName evidence="3">Type II toxin-antitoxin system ParD family antitoxin</fullName>
    </recommendedName>
</protein>
<evidence type="ECO:0000313" key="2">
    <source>
        <dbReference type="EMBL" id="VFK36745.1"/>
    </source>
</evidence>
<accession>A0A450Y5D6</accession>
<reference evidence="2" key="1">
    <citation type="submission" date="2019-02" db="EMBL/GenBank/DDBJ databases">
        <authorList>
            <person name="Gruber-Vodicka R. H."/>
            <person name="Seah K. B. B."/>
        </authorList>
    </citation>
    <scope>NUCLEOTIDE SEQUENCE</scope>
    <source>
        <strain evidence="1">BECK_S312</strain>
        <strain evidence="2">BECK_S426</strain>
    </source>
</reference>
<evidence type="ECO:0000313" key="1">
    <source>
        <dbReference type="EMBL" id="VFK06867.1"/>
    </source>
</evidence>
<dbReference type="AlphaFoldDB" id="A0A450Y5D6"/>
<dbReference type="EMBL" id="CAADFM010000005">
    <property type="protein sequence ID" value="VFK06867.1"/>
    <property type="molecule type" value="Genomic_DNA"/>
</dbReference>
<dbReference type="InterPro" id="IPR038296">
    <property type="entry name" value="ParD_sf"/>
</dbReference>
<proteinExistence type="predicted"/>
<sequence length="78" mass="8754">MPLTLHGSVAELVRNQTLKGNYQSPEDLVREALEALMRQRVDAGIARGLADVEAGRYRKLTKDNVKEIARSIVHRSLQ</sequence>